<protein>
    <submittedName>
        <fullName evidence="2">Uncharacterized protein</fullName>
    </submittedName>
</protein>
<reference evidence="4" key="2">
    <citation type="journal article" date="2019" name="Int. J. Syst. Evol. Microbiol.">
        <title>The Global Catalogue of Microorganisms (GCM) 10K type strain sequencing project: providing services to taxonomists for standard genome sequencing and annotation.</title>
        <authorList>
            <consortium name="The Broad Institute Genomics Platform"/>
            <consortium name="The Broad Institute Genome Sequencing Center for Infectious Disease"/>
            <person name="Wu L."/>
            <person name="Ma J."/>
        </authorList>
    </citation>
    <scope>NUCLEOTIDE SEQUENCE [LARGE SCALE GENOMIC DNA]</scope>
    <source>
        <strain evidence="4">CGMCC 1.18437</strain>
    </source>
</reference>
<reference evidence="1" key="4">
    <citation type="submission" date="2024-05" db="EMBL/GenBank/DDBJ databases">
        <authorList>
            <person name="Sun Q."/>
            <person name="Zhou Y."/>
        </authorList>
    </citation>
    <scope>NUCLEOTIDE SEQUENCE</scope>
    <source>
        <strain evidence="1">CGMCC 1.18437</strain>
    </source>
</reference>
<reference evidence="1" key="1">
    <citation type="journal article" date="2014" name="Int. J. Syst. Evol. Microbiol.">
        <title>Complete genome of a new Firmicutes species belonging to the dominant human colonic microbiota ('Ruminococcus bicirculans') reveals two chromosomes and a selective capacity to utilize plant glucans.</title>
        <authorList>
            <consortium name="NISC Comparative Sequencing Program"/>
            <person name="Wegmann U."/>
            <person name="Louis P."/>
            <person name="Goesmann A."/>
            <person name="Henrissat B."/>
            <person name="Duncan S.H."/>
            <person name="Flint H.J."/>
        </authorList>
    </citation>
    <scope>NUCLEOTIDE SEQUENCE</scope>
    <source>
        <strain evidence="1">CGMCC 1.18437</strain>
    </source>
</reference>
<dbReference type="Proteomes" id="UP000539473">
    <property type="component" value="Unassembled WGS sequence"/>
</dbReference>
<evidence type="ECO:0000313" key="4">
    <source>
        <dbReference type="Proteomes" id="UP000619376"/>
    </source>
</evidence>
<sequence length="78" mass="8918">MQRLFVRPVITDQVHQRLSAGLKGQEFADVDVTFSTTALPLGEGTTLMFAHKDVEQAEQARDWYEQQLRKFGYQTGMV</sequence>
<gene>
    <name evidence="1" type="ORF">GCM10017781_06320</name>
    <name evidence="2" type="ORF">HNQ07_000410</name>
</gene>
<organism evidence="2 3">
    <name type="scientific">Deinococcus metalli</name>
    <dbReference type="NCBI Taxonomy" id="1141878"/>
    <lineage>
        <taxon>Bacteria</taxon>
        <taxon>Thermotogati</taxon>
        <taxon>Deinococcota</taxon>
        <taxon>Deinococci</taxon>
        <taxon>Deinococcales</taxon>
        <taxon>Deinococcaceae</taxon>
        <taxon>Deinococcus</taxon>
    </lineage>
</organism>
<proteinExistence type="predicted"/>
<dbReference type="RefSeq" id="WP_184109218.1">
    <property type="nucleotide sequence ID" value="NZ_BNAJ01000001.1"/>
</dbReference>
<name>A0A7W8KBC0_9DEIO</name>
<dbReference type="Proteomes" id="UP000619376">
    <property type="component" value="Unassembled WGS sequence"/>
</dbReference>
<evidence type="ECO:0000313" key="2">
    <source>
        <dbReference type="EMBL" id="MBB5374966.1"/>
    </source>
</evidence>
<dbReference type="EMBL" id="JACHFK010000001">
    <property type="protein sequence ID" value="MBB5374966.1"/>
    <property type="molecule type" value="Genomic_DNA"/>
</dbReference>
<accession>A0A7W8KBC0</accession>
<dbReference type="EMBL" id="BNAJ01000001">
    <property type="protein sequence ID" value="GHF32398.1"/>
    <property type="molecule type" value="Genomic_DNA"/>
</dbReference>
<evidence type="ECO:0000313" key="3">
    <source>
        <dbReference type="Proteomes" id="UP000539473"/>
    </source>
</evidence>
<evidence type="ECO:0000313" key="1">
    <source>
        <dbReference type="EMBL" id="GHF32398.1"/>
    </source>
</evidence>
<reference evidence="2 3" key="3">
    <citation type="submission" date="2020-08" db="EMBL/GenBank/DDBJ databases">
        <title>Genomic Encyclopedia of Type Strains, Phase IV (KMG-IV): sequencing the most valuable type-strain genomes for metagenomic binning, comparative biology and taxonomic classification.</title>
        <authorList>
            <person name="Goeker M."/>
        </authorList>
    </citation>
    <scope>NUCLEOTIDE SEQUENCE [LARGE SCALE GENOMIC DNA]</scope>
    <source>
        <strain evidence="2 3">DSM 27521</strain>
    </source>
</reference>
<keyword evidence="4" id="KW-1185">Reference proteome</keyword>
<comment type="caution">
    <text evidence="2">The sequence shown here is derived from an EMBL/GenBank/DDBJ whole genome shotgun (WGS) entry which is preliminary data.</text>
</comment>
<dbReference type="AlphaFoldDB" id="A0A7W8KBC0"/>